<dbReference type="VEuPathDB" id="FungiDB:HpaG800942"/>
<dbReference type="Proteomes" id="UP000011713">
    <property type="component" value="Unassembled WGS sequence"/>
</dbReference>
<dbReference type="HOGENOM" id="CLU_3000521_0_0_1"/>
<protein>
    <submittedName>
        <fullName evidence="1">Uncharacterized protein</fullName>
    </submittedName>
</protein>
<organism evidence="1 2">
    <name type="scientific">Hyaloperonospora arabidopsidis (strain Emoy2)</name>
    <name type="common">Downy mildew agent</name>
    <name type="synonym">Peronospora arabidopsidis</name>
    <dbReference type="NCBI Taxonomy" id="559515"/>
    <lineage>
        <taxon>Eukaryota</taxon>
        <taxon>Sar</taxon>
        <taxon>Stramenopiles</taxon>
        <taxon>Oomycota</taxon>
        <taxon>Peronosporomycetes</taxon>
        <taxon>Peronosporales</taxon>
        <taxon>Peronosporaceae</taxon>
        <taxon>Hyaloperonospora</taxon>
    </lineage>
</organism>
<dbReference type="EMBL" id="JH598179">
    <property type="status" value="NOT_ANNOTATED_CDS"/>
    <property type="molecule type" value="Genomic_DNA"/>
</dbReference>
<dbReference type="AlphaFoldDB" id="M4B3U3"/>
<keyword evidence="2" id="KW-1185">Reference proteome</keyword>
<reference evidence="2" key="1">
    <citation type="journal article" date="2010" name="Science">
        <title>Signatures of adaptation to obligate biotrophy in the Hyaloperonospora arabidopsidis genome.</title>
        <authorList>
            <person name="Baxter L."/>
            <person name="Tripathy S."/>
            <person name="Ishaque N."/>
            <person name="Boot N."/>
            <person name="Cabral A."/>
            <person name="Kemen E."/>
            <person name="Thines M."/>
            <person name="Ah-Fong A."/>
            <person name="Anderson R."/>
            <person name="Badejoko W."/>
            <person name="Bittner-Eddy P."/>
            <person name="Boore J.L."/>
            <person name="Chibucos M.C."/>
            <person name="Coates M."/>
            <person name="Dehal P."/>
            <person name="Delehaunty K."/>
            <person name="Dong S."/>
            <person name="Downton P."/>
            <person name="Dumas B."/>
            <person name="Fabro G."/>
            <person name="Fronick C."/>
            <person name="Fuerstenberg S.I."/>
            <person name="Fulton L."/>
            <person name="Gaulin E."/>
            <person name="Govers F."/>
            <person name="Hughes L."/>
            <person name="Humphray S."/>
            <person name="Jiang R.H."/>
            <person name="Judelson H."/>
            <person name="Kamoun S."/>
            <person name="Kyung K."/>
            <person name="Meijer H."/>
            <person name="Minx P."/>
            <person name="Morris P."/>
            <person name="Nelson J."/>
            <person name="Phuntumart V."/>
            <person name="Qutob D."/>
            <person name="Rehmany A."/>
            <person name="Rougon-Cardoso A."/>
            <person name="Ryden P."/>
            <person name="Torto-Alalibo T."/>
            <person name="Studholme D."/>
            <person name="Wang Y."/>
            <person name="Win J."/>
            <person name="Wood J."/>
            <person name="Clifton S.W."/>
            <person name="Rogers J."/>
            <person name="Van den Ackerveken G."/>
            <person name="Jones J.D."/>
            <person name="McDowell J.M."/>
            <person name="Beynon J."/>
            <person name="Tyler B.M."/>
        </authorList>
    </citation>
    <scope>NUCLEOTIDE SEQUENCE [LARGE SCALE GENOMIC DNA]</scope>
    <source>
        <strain evidence="2">Emoy2</strain>
    </source>
</reference>
<name>M4B3U3_HYAAE</name>
<dbReference type="EnsemblProtists" id="HpaT800942">
    <property type="protein sequence ID" value="HpaP800942"/>
    <property type="gene ID" value="HpaG800942"/>
</dbReference>
<sequence length="57" mass="6652">MCNPFTLEQAISVAEQENFSLLQDYRSTVCQEGQRTRVRSWSEVATTWRTVKNGRDQ</sequence>
<proteinExistence type="predicted"/>
<evidence type="ECO:0000313" key="2">
    <source>
        <dbReference type="Proteomes" id="UP000011713"/>
    </source>
</evidence>
<accession>M4B3U3</accession>
<evidence type="ECO:0000313" key="1">
    <source>
        <dbReference type="EnsemblProtists" id="HpaP800942"/>
    </source>
</evidence>
<dbReference type="InParanoid" id="M4B3U3"/>
<reference evidence="1" key="2">
    <citation type="submission" date="2015-06" db="UniProtKB">
        <authorList>
            <consortium name="EnsemblProtists"/>
        </authorList>
    </citation>
    <scope>IDENTIFICATION</scope>
    <source>
        <strain evidence="1">Emoy2</strain>
    </source>
</reference>